<evidence type="ECO:0000256" key="1">
    <source>
        <dbReference type="ARBA" id="ARBA00022737"/>
    </source>
</evidence>
<name>A0AA87ZT74_FICCA</name>
<dbReference type="InterPro" id="IPR058922">
    <property type="entry name" value="WHD_DRP"/>
</dbReference>
<dbReference type="PANTHER" id="PTHR23155">
    <property type="entry name" value="DISEASE RESISTANCE PROTEIN RP"/>
    <property type="match status" value="1"/>
</dbReference>
<gene>
    <name evidence="4" type="ORF">TIFTF001_041661</name>
</gene>
<dbReference type="Gene3D" id="1.10.10.10">
    <property type="entry name" value="Winged helix-like DNA-binding domain superfamily/Winged helix DNA-binding domain"/>
    <property type="match status" value="1"/>
</dbReference>
<dbReference type="GO" id="GO:0098542">
    <property type="term" value="P:defense response to other organism"/>
    <property type="evidence" value="ECO:0007669"/>
    <property type="project" value="TreeGrafter"/>
</dbReference>
<dbReference type="InterPro" id="IPR036388">
    <property type="entry name" value="WH-like_DNA-bd_sf"/>
</dbReference>
<comment type="caution">
    <text evidence="4">The sequence shown here is derived from an EMBL/GenBank/DDBJ whole genome shotgun (WGS) entry which is preliminary data.</text>
</comment>
<dbReference type="Proteomes" id="UP001187192">
    <property type="component" value="Unassembled WGS sequence"/>
</dbReference>
<dbReference type="InterPro" id="IPR044974">
    <property type="entry name" value="Disease_R_plants"/>
</dbReference>
<sequence length="400" mass="45768">MFLALSTFPGSLKVINVKDLCQMWIAEGLVLTREDRLEDAAYDYFHELVRRYMVQIGGRNLTGKIKTCHVHDLVRDFCLFQAQKENFLEIVDLRNRHRVRDLVLTRDNHHLPTHKVRRLAVNLNSNVADELHLIIKKNDQCFRVLKFNNHTPAKFVKLPEEIGNLVYLRLFSTRKSHVRELPSSLNNLQSLQTLVNVSTSCCDLKDLVQLTRLKKLNIRVDTNQELNVPKDSTFEQLESLAMAASTLKHLQPVDIEPFISICPNIRKLQVELPILTLPEDNLISRLLKLTLRHTRRNCGPMSMVGRLQDLRILGLGTDAFIRTEMVCSEGGLLMKKSIDCISFSQELVYVGLNYPFSISSFSKLGNKLSDSSVGASMWIKIIELSVVEDIWKTNVGVFEC</sequence>
<keyword evidence="2" id="KW-0611">Plant defense</keyword>
<dbReference type="Pfam" id="PF23559">
    <property type="entry name" value="WHD_DRP"/>
    <property type="match status" value="1"/>
</dbReference>
<keyword evidence="5" id="KW-1185">Reference proteome</keyword>
<keyword evidence="1" id="KW-0677">Repeat</keyword>
<dbReference type="PANTHER" id="PTHR23155:SF1185">
    <property type="entry name" value="DISEASE RESISTANCE RPP8-LIKE PROTEIN 3-RELATED"/>
    <property type="match status" value="1"/>
</dbReference>
<evidence type="ECO:0000259" key="3">
    <source>
        <dbReference type="Pfam" id="PF23559"/>
    </source>
</evidence>
<reference evidence="4" key="1">
    <citation type="submission" date="2023-07" db="EMBL/GenBank/DDBJ databases">
        <title>draft genome sequence of fig (Ficus carica).</title>
        <authorList>
            <person name="Takahashi T."/>
            <person name="Nishimura K."/>
        </authorList>
    </citation>
    <scope>NUCLEOTIDE SEQUENCE</scope>
</reference>
<dbReference type="InterPro" id="IPR032675">
    <property type="entry name" value="LRR_dom_sf"/>
</dbReference>
<proteinExistence type="predicted"/>
<feature type="domain" description="Disease resistance protein winged helix" evidence="3">
    <location>
        <begin position="14"/>
        <end position="77"/>
    </location>
</feature>
<dbReference type="Gene3D" id="3.80.10.10">
    <property type="entry name" value="Ribonuclease Inhibitor"/>
    <property type="match status" value="1"/>
</dbReference>
<dbReference type="EMBL" id="BTGU01001961">
    <property type="protein sequence ID" value="GMN31951.1"/>
    <property type="molecule type" value="Genomic_DNA"/>
</dbReference>
<accession>A0AA87ZT74</accession>
<dbReference type="SUPFAM" id="SSF52058">
    <property type="entry name" value="L domain-like"/>
    <property type="match status" value="1"/>
</dbReference>
<dbReference type="AlphaFoldDB" id="A0AA87ZT74"/>
<evidence type="ECO:0000313" key="5">
    <source>
        <dbReference type="Proteomes" id="UP001187192"/>
    </source>
</evidence>
<evidence type="ECO:0000313" key="4">
    <source>
        <dbReference type="EMBL" id="GMN31951.1"/>
    </source>
</evidence>
<organism evidence="4 5">
    <name type="scientific">Ficus carica</name>
    <name type="common">Common fig</name>
    <dbReference type="NCBI Taxonomy" id="3494"/>
    <lineage>
        <taxon>Eukaryota</taxon>
        <taxon>Viridiplantae</taxon>
        <taxon>Streptophyta</taxon>
        <taxon>Embryophyta</taxon>
        <taxon>Tracheophyta</taxon>
        <taxon>Spermatophyta</taxon>
        <taxon>Magnoliopsida</taxon>
        <taxon>eudicotyledons</taxon>
        <taxon>Gunneridae</taxon>
        <taxon>Pentapetalae</taxon>
        <taxon>rosids</taxon>
        <taxon>fabids</taxon>
        <taxon>Rosales</taxon>
        <taxon>Moraceae</taxon>
        <taxon>Ficeae</taxon>
        <taxon>Ficus</taxon>
    </lineage>
</organism>
<protein>
    <recommendedName>
        <fullName evidence="3">Disease resistance protein winged helix domain-containing protein</fullName>
    </recommendedName>
</protein>
<evidence type="ECO:0000256" key="2">
    <source>
        <dbReference type="ARBA" id="ARBA00022821"/>
    </source>
</evidence>